<feature type="region of interest" description="Disordered" evidence="1">
    <location>
        <begin position="719"/>
        <end position="821"/>
    </location>
</feature>
<dbReference type="Pfam" id="PF03457">
    <property type="entry name" value="HA"/>
    <property type="match status" value="2"/>
</dbReference>
<dbReference type="OrthoDB" id="47450at2759"/>
<feature type="compositionally biased region" description="Acidic residues" evidence="1">
    <location>
        <begin position="76"/>
        <end position="90"/>
    </location>
</feature>
<feature type="region of interest" description="Disordered" evidence="1">
    <location>
        <begin position="1"/>
        <end position="95"/>
    </location>
</feature>
<gene>
    <name evidence="3" type="ORF">SEMRO_137_G064350.1</name>
</gene>
<feature type="compositionally biased region" description="Pro residues" evidence="1">
    <location>
        <begin position="476"/>
        <end position="487"/>
    </location>
</feature>
<dbReference type="GO" id="GO:0004386">
    <property type="term" value="F:helicase activity"/>
    <property type="evidence" value="ECO:0007669"/>
    <property type="project" value="UniProtKB-KW"/>
</dbReference>
<feature type="domain" description="Helicase-associated" evidence="2">
    <location>
        <begin position="100"/>
        <end position="169"/>
    </location>
</feature>
<dbReference type="PANTHER" id="PTHR33418">
    <property type="entry name" value="HELICASE-ASSOCIATED"/>
    <property type="match status" value="1"/>
</dbReference>
<protein>
    <submittedName>
        <fullName evidence="3">Helicase</fullName>
    </submittedName>
</protein>
<feature type="compositionally biased region" description="Low complexity" evidence="1">
    <location>
        <begin position="372"/>
        <end position="431"/>
    </location>
</feature>
<feature type="compositionally biased region" description="Low complexity" evidence="1">
    <location>
        <begin position="509"/>
        <end position="561"/>
    </location>
</feature>
<name>A0A9N8DKS5_9STRA</name>
<reference evidence="3" key="1">
    <citation type="submission" date="2020-06" db="EMBL/GenBank/DDBJ databases">
        <authorList>
            <consortium name="Plant Systems Biology data submission"/>
        </authorList>
    </citation>
    <scope>NUCLEOTIDE SEQUENCE</scope>
    <source>
        <strain evidence="3">D6</strain>
    </source>
</reference>
<keyword evidence="4" id="KW-1185">Reference proteome</keyword>
<dbReference type="Gene3D" id="6.10.140.530">
    <property type="match status" value="2"/>
</dbReference>
<feature type="region of interest" description="Disordered" evidence="1">
    <location>
        <begin position="260"/>
        <end position="434"/>
    </location>
</feature>
<evidence type="ECO:0000313" key="3">
    <source>
        <dbReference type="EMBL" id="CAB9502456.1"/>
    </source>
</evidence>
<accession>A0A9N8DKS5</accession>
<sequence>MENLKESDEETKMEPTSTTCSITGSDSPSSSEEEKKEAASPGRDETKNDDSTPVVNESVEEEDHAESNGGNHSNEDAPEAEAEEEVDDDYFNSTSSALSEDRWEEMYLRLLEFKEIHGHCLVPNRYKEDLQLGAWVSAQRKNYKLLESNSGKTTPMTMQRAQRLMDVGFEWTAKNPRHLMWEVRFAELRDFKHNYGHAQVPIGWEQNVQLANWVSTQRQEYKNLIKGKTSRLNDNRVSLLNSLGFAWELQRGGRRRRLTVANKGNHPGASGNPPNHPANRRKAEQADGPPVKKAKLQAEDSFAIDDGTPMRRTSTGRKRTTLKKKVTSVDGSSKCILPGVAIMGGGRNVPTPRPQKKNNDAAGGNDNDRSQDGSPSNNNNDGSGGNNNDRPPFQQQQMNQNNQNNMQQNQNSMQQSNQNNMQQNSMQQQQMHPQQAFSNEAIIRMLGGNPNPWTMLPHGAYQQFGMAHQLMGPQGPMGPNPFFPMAPGPFGMSPFGAPPGFDPSQQYQNNSNNNNGNNGPSDNCNSTGGMFQQGMNNQNMGYGRMQQQQGGFNNNGNNGNNGSPGGNNNGPGNNNSNQNPQQQQGQQPYFVSSTSGAETHHPDDSSNNPDPNNGNGNNQNGGCNNNQQQPNNMNMQFGPGGMMPNQFAPGGWGPAMQMGQQGGFWGMNDNAAAAAAAAQHLQAAAALTAGMDERSLPPALAPLASVARQMNGMLGGPQGMNGGMGGNMNNNGCNSGPPQNGGNNGSMNQQSNNGGGMNSNGSMQNVPNITNHVRGRRGDPPAGPPTSVAMAGIMMDGSSPNQGTVKKMRMKQGVYEEDEEN</sequence>
<feature type="compositionally biased region" description="Low complexity" evidence="1">
    <location>
        <begin position="607"/>
        <end position="637"/>
    </location>
</feature>
<feature type="compositionally biased region" description="Basic and acidic residues" evidence="1">
    <location>
        <begin position="1"/>
        <end position="13"/>
    </location>
</feature>
<feature type="compositionally biased region" description="Low complexity" evidence="1">
    <location>
        <begin position="727"/>
        <end position="752"/>
    </location>
</feature>
<proteinExistence type="predicted"/>
<evidence type="ECO:0000256" key="1">
    <source>
        <dbReference type="SAM" id="MobiDB-lite"/>
    </source>
</evidence>
<keyword evidence="3" id="KW-0347">Helicase</keyword>
<evidence type="ECO:0000259" key="2">
    <source>
        <dbReference type="Pfam" id="PF03457"/>
    </source>
</evidence>
<organism evidence="3 4">
    <name type="scientific">Seminavis robusta</name>
    <dbReference type="NCBI Taxonomy" id="568900"/>
    <lineage>
        <taxon>Eukaryota</taxon>
        <taxon>Sar</taxon>
        <taxon>Stramenopiles</taxon>
        <taxon>Ochrophyta</taxon>
        <taxon>Bacillariophyta</taxon>
        <taxon>Bacillariophyceae</taxon>
        <taxon>Bacillariophycidae</taxon>
        <taxon>Naviculales</taxon>
        <taxon>Naviculaceae</taxon>
        <taxon>Seminavis</taxon>
    </lineage>
</organism>
<evidence type="ECO:0000313" key="4">
    <source>
        <dbReference type="Proteomes" id="UP001153069"/>
    </source>
</evidence>
<keyword evidence="3" id="KW-0067">ATP-binding</keyword>
<feature type="compositionally biased region" description="Basic and acidic residues" evidence="1">
    <location>
        <begin position="32"/>
        <end position="50"/>
    </location>
</feature>
<dbReference type="EMBL" id="CAICTM010000136">
    <property type="protein sequence ID" value="CAB9502456.1"/>
    <property type="molecule type" value="Genomic_DNA"/>
</dbReference>
<keyword evidence="3" id="KW-0378">Hydrolase</keyword>
<keyword evidence="3" id="KW-0547">Nucleotide-binding</keyword>
<feature type="compositionally biased region" description="Polar residues" evidence="1">
    <location>
        <begin position="14"/>
        <end position="26"/>
    </location>
</feature>
<comment type="caution">
    <text evidence="3">The sequence shown here is derived from an EMBL/GenBank/DDBJ whole genome shotgun (WGS) entry which is preliminary data.</text>
</comment>
<dbReference type="PANTHER" id="PTHR33418:SF1">
    <property type="entry name" value="HELICASE-ASSOCIATED DOMAIN-CONTAINING PROTEIN"/>
    <property type="match status" value="1"/>
</dbReference>
<feature type="compositionally biased region" description="Low complexity" evidence="1">
    <location>
        <begin position="570"/>
        <end position="588"/>
    </location>
</feature>
<dbReference type="InterPro" id="IPR005114">
    <property type="entry name" value="Helicase_assoc"/>
</dbReference>
<dbReference type="Proteomes" id="UP001153069">
    <property type="component" value="Unassembled WGS sequence"/>
</dbReference>
<feature type="region of interest" description="Disordered" evidence="1">
    <location>
        <begin position="472"/>
        <end position="642"/>
    </location>
</feature>
<feature type="domain" description="Helicase-associated" evidence="2">
    <location>
        <begin position="180"/>
        <end position="245"/>
    </location>
</feature>
<feature type="compositionally biased region" description="Basic residues" evidence="1">
    <location>
        <begin position="314"/>
        <end position="326"/>
    </location>
</feature>
<dbReference type="AlphaFoldDB" id="A0A9N8DKS5"/>